<keyword evidence="5" id="KW-0067">ATP-binding</keyword>
<gene>
    <name evidence="11" type="primary">mvaD</name>
    <name evidence="11" type="ORF">HA252_02865</name>
    <name evidence="12" type="ORF">J4203_02540</name>
</gene>
<evidence type="ECO:0000313" key="13">
    <source>
        <dbReference type="Proteomes" id="UP000564964"/>
    </source>
</evidence>
<dbReference type="FunFam" id="3.30.230.10:FF:000072">
    <property type="entry name" value="Diphosphomevalonate decarboxylase"/>
    <property type="match status" value="1"/>
</dbReference>
<dbReference type="InterPro" id="IPR053859">
    <property type="entry name" value="MVD-like_N"/>
</dbReference>
<evidence type="ECO:0000256" key="2">
    <source>
        <dbReference type="ARBA" id="ARBA00012296"/>
    </source>
</evidence>
<sequence length="330" mass="36335">MKATAIANSNIALVKYWGKRDERLLLPANSSISVTLDDLYTTTTVEFGGKRRADRIQLDGRELLGEERTRVVRHLDLVRKLAGIKGKARVESKNNFPTAAGLASSASGFCALSLAASAAAGMGLDARNLSILSRLGSGSASRSVYGGFVEWVKGHQRDGSDSCAVQLADETHWKDFRLVTTIVTSTKKKISSRAGMRETVKTSPLYKTWLETIDPDLKAIRKGIRQRNLTQVGEIAEVNCLKMHATMMTTTPRVLYWQPATMEVIRSVVDWRASGERCWFTIDGGPNVKVLCRAKDARRLARKLEGLKGVKKAIVCKPGQGARLSFKHLF</sequence>
<evidence type="ECO:0000259" key="9">
    <source>
        <dbReference type="Pfam" id="PF18376"/>
    </source>
</evidence>
<dbReference type="GO" id="GO:0004163">
    <property type="term" value="F:diphosphomevalonate decarboxylase activity"/>
    <property type="evidence" value="ECO:0007669"/>
    <property type="project" value="UniProtKB-UniRule"/>
</dbReference>
<dbReference type="Gene3D" id="3.30.70.890">
    <property type="entry name" value="GHMP kinase, C-terminal domain"/>
    <property type="match status" value="1"/>
</dbReference>
<dbReference type="Proteomes" id="UP000564964">
    <property type="component" value="Unassembled WGS sequence"/>
</dbReference>
<dbReference type="PANTHER" id="PTHR10977">
    <property type="entry name" value="DIPHOSPHOMEVALONATE DECARBOXYLASE"/>
    <property type="match status" value="1"/>
</dbReference>
<dbReference type="SUPFAM" id="SSF54211">
    <property type="entry name" value="Ribosomal protein S5 domain 2-like"/>
    <property type="match status" value="1"/>
</dbReference>
<dbReference type="GO" id="GO:0005524">
    <property type="term" value="F:ATP binding"/>
    <property type="evidence" value="ECO:0007669"/>
    <property type="project" value="UniProtKB-KW"/>
</dbReference>
<dbReference type="GO" id="GO:0019287">
    <property type="term" value="P:isopentenyl diphosphate biosynthetic process, mevalonate pathway"/>
    <property type="evidence" value="ECO:0007669"/>
    <property type="project" value="UniProtKB-UniRule"/>
</dbReference>
<dbReference type="Gene3D" id="3.30.230.10">
    <property type="match status" value="1"/>
</dbReference>
<organism evidence="11 13">
    <name type="scientific">Candidatus Iainarchaeum sp</name>
    <dbReference type="NCBI Taxonomy" id="3101447"/>
    <lineage>
        <taxon>Archaea</taxon>
        <taxon>Candidatus Iainarchaeota</taxon>
        <taxon>Candidatus Iainarchaeia</taxon>
        <taxon>Candidatus Iainarchaeales</taxon>
        <taxon>Candidatus Iainarchaeaceae</taxon>
        <taxon>Candidatus Iainarchaeum</taxon>
    </lineage>
</organism>
<evidence type="ECO:0000313" key="12">
    <source>
        <dbReference type="EMBL" id="MBS3062724.1"/>
    </source>
</evidence>
<keyword evidence="4" id="KW-0547">Nucleotide-binding</keyword>
<evidence type="ECO:0000313" key="11">
    <source>
        <dbReference type="EMBL" id="HIH16320.1"/>
    </source>
</evidence>
<protein>
    <recommendedName>
        <fullName evidence="2 8">Diphosphomevalonate decarboxylase</fullName>
        <ecNumber evidence="2 8">4.1.1.33</ecNumber>
    </recommendedName>
</protein>
<dbReference type="InterPro" id="IPR020568">
    <property type="entry name" value="Ribosomal_Su5_D2-typ_SF"/>
</dbReference>
<dbReference type="GO" id="GO:0005829">
    <property type="term" value="C:cytosol"/>
    <property type="evidence" value="ECO:0007669"/>
    <property type="project" value="InterPro"/>
</dbReference>
<evidence type="ECO:0000256" key="7">
    <source>
        <dbReference type="ARBA" id="ARBA00023239"/>
    </source>
</evidence>
<dbReference type="EMBL" id="DUGH01000070">
    <property type="protein sequence ID" value="HIH16320.1"/>
    <property type="molecule type" value="Genomic_DNA"/>
</dbReference>
<evidence type="ECO:0000256" key="4">
    <source>
        <dbReference type="ARBA" id="ARBA00022741"/>
    </source>
</evidence>
<reference evidence="13" key="1">
    <citation type="journal article" date="2020" name="bioRxiv">
        <title>A rank-normalized archaeal taxonomy based on genome phylogeny resolves widespread incomplete and uneven classifications.</title>
        <authorList>
            <person name="Rinke C."/>
            <person name="Chuvochina M."/>
            <person name="Mussig A.J."/>
            <person name="Chaumeil P.-A."/>
            <person name="Waite D.W."/>
            <person name="Whitman W.B."/>
            <person name="Parks D.H."/>
            <person name="Hugenholtz P."/>
        </authorList>
    </citation>
    <scope>NUCLEOTIDE SEQUENCE [LARGE SCALE GENOMIC DNA]</scope>
</reference>
<dbReference type="InterPro" id="IPR029765">
    <property type="entry name" value="Mev_diP_decarb"/>
</dbReference>
<dbReference type="EC" id="4.1.1.33" evidence="2 8"/>
<keyword evidence="7 11" id="KW-0456">Lyase</keyword>
<comment type="caution">
    <text evidence="11">The sequence shown here is derived from an EMBL/GenBank/DDBJ whole genome shotgun (WGS) entry which is preliminary data.</text>
</comment>
<dbReference type="SUPFAM" id="SSF55060">
    <property type="entry name" value="GHMP Kinase, C-terminal domain"/>
    <property type="match status" value="1"/>
</dbReference>
<dbReference type="InterPro" id="IPR041431">
    <property type="entry name" value="Mvd1_C"/>
</dbReference>
<dbReference type="InterPro" id="IPR005935">
    <property type="entry name" value="Mev_decarb"/>
</dbReference>
<proteinExistence type="inferred from homology"/>
<dbReference type="Pfam" id="PF18376">
    <property type="entry name" value="MDD_C"/>
    <property type="match status" value="1"/>
</dbReference>
<evidence type="ECO:0000256" key="5">
    <source>
        <dbReference type="ARBA" id="ARBA00022840"/>
    </source>
</evidence>
<reference evidence="12" key="2">
    <citation type="submission" date="2021-03" db="EMBL/GenBank/DDBJ databases">
        <authorList>
            <person name="Jaffe A."/>
        </authorList>
    </citation>
    <scope>NUCLEOTIDE SEQUENCE</scope>
    <source>
        <strain evidence="12">RIFCSPLOWO2_01_FULL_58_19</strain>
    </source>
</reference>
<keyword evidence="6" id="KW-0443">Lipid metabolism</keyword>
<name>A0A7J4JGQ8_9ARCH</name>
<dbReference type="Proteomes" id="UP000678237">
    <property type="component" value="Unassembled WGS sequence"/>
</dbReference>
<dbReference type="EMBL" id="JAGVWE010000002">
    <property type="protein sequence ID" value="MBS3062724.1"/>
    <property type="molecule type" value="Genomic_DNA"/>
</dbReference>
<evidence type="ECO:0000256" key="3">
    <source>
        <dbReference type="ARBA" id="ARBA00022516"/>
    </source>
</evidence>
<evidence type="ECO:0000256" key="6">
    <source>
        <dbReference type="ARBA" id="ARBA00023098"/>
    </source>
</evidence>
<dbReference type="NCBIfam" id="TIGR01240">
    <property type="entry name" value="mevDPdecarb"/>
    <property type="match status" value="1"/>
</dbReference>
<evidence type="ECO:0000259" key="10">
    <source>
        <dbReference type="Pfam" id="PF22700"/>
    </source>
</evidence>
<evidence type="ECO:0000256" key="8">
    <source>
        <dbReference type="NCBIfam" id="TIGR01240"/>
    </source>
</evidence>
<dbReference type="InterPro" id="IPR014721">
    <property type="entry name" value="Ribsml_uS5_D2-typ_fold_subgr"/>
</dbReference>
<comment type="similarity">
    <text evidence="1">Belongs to the diphosphomevalonate decarboxylase family.</text>
</comment>
<dbReference type="PIRSF" id="PIRSF015950">
    <property type="entry name" value="Mev_P_decrbx"/>
    <property type="match status" value="1"/>
</dbReference>
<dbReference type="InterPro" id="IPR036554">
    <property type="entry name" value="GHMP_kinase_C_sf"/>
</dbReference>
<feature type="domain" description="Mvd1 C-terminal" evidence="9">
    <location>
        <begin position="180"/>
        <end position="305"/>
    </location>
</feature>
<keyword evidence="3" id="KW-0444">Lipid biosynthesis</keyword>
<evidence type="ECO:0000256" key="1">
    <source>
        <dbReference type="ARBA" id="ARBA00008831"/>
    </source>
</evidence>
<dbReference type="PANTHER" id="PTHR10977:SF3">
    <property type="entry name" value="DIPHOSPHOMEVALONATE DECARBOXYLASE"/>
    <property type="match status" value="1"/>
</dbReference>
<reference evidence="12" key="3">
    <citation type="submission" date="2021-05" db="EMBL/GenBank/DDBJ databases">
        <title>Protein family content uncovers lineage relationships and bacterial pathway maintenance mechanisms in DPANN archaea.</title>
        <authorList>
            <person name="Castelle C.J."/>
            <person name="Meheust R."/>
            <person name="Jaffe A.L."/>
            <person name="Seitz K."/>
            <person name="Gong X."/>
            <person name="Baker B.J."/>
            <person name="Banfield J.F."/>
        </authorList>
    </citation>
    <scope>NUCLEOTIDE SEQUENCE</scope>
    <source>
        <strain evidence="12">RIFCSPLOWO2_01_FULL_58_19</strain>
    </source>
</reference>
<accession>A0A7J4JGQ8</accession>
<dbReference type="Pfam" id="PF22700">
    <property type="entry name" value="MVD-like_N"/>
    <property type="match status" value="1"/>
</dbReference>
<feature type="domain" description="Diphosphomevalonate decarboxylase-like N-terminal" evidence="10">
    <location>
        <begin position="7"/>
        <end position="164"/>
    </location>
</feature>
<dbReference type="AlphaFoldDB" id="A0A7J4JGQ8"/>